<dbReference type="PANTHER" id="PTHR44846:SF1">
    <property type="entry name" value="MANNOSYL-D-GLYCERATE TRANSPORT_METABOLISM SYSTEM REPRESSOR MNGR-RELATED"/>
    <property type="match status" value="1"/>
</dbReference>
<dbReference type="InterPro" id="IPR028978">
    <property type="entry name" value="Chorismate_lyase_/UTRA_dom_sf"/>
</dbReference>
<dbReference type="PANTHER" id="PTHR44846">
    <property type="entry name" value="MANNOSYL-D-GLYCERATE TRANSPORT/METABOLISM SYSTEM REPRESSOR MNGR-RELATED"/>
    <property type="match status" value="1"/>
</dbReference>
<dbReference type="InterPro" id="IPR036390">
    <property type="entry name" value="WH_DNA-bd_sf"/>
</dbReference>
<evidence type="ECO:0000256" key="3">
    <source>
        <dbReference type="ARBA" id="ARBA00023163"/>
    </source>
</evidence>
<comment type="caution">
    <text evidence="5">The sequence shown here is derived from an EMBL/GenBank/DDBJ whole genome shotgun (WGS) entry which is preliminary data.</text>
</comment>
<dbReference type="Pfam" id="PF07702">
    <property type="entry name" value="UTRA"/>
    <property type="match status" value="1"/>
</dbReference>
<dbReference type="SUPFAM" id="SSF46785">
    <property type="entry name" value="Winged helix' DNA-binding domain"/>
    <property type="match status" value="1"/>
</dbReference>
<dbReference type="CDD" id="cd07377">
    <property type="entry name" value="WHTH_GntR"/>
    <property type="match status" value="1"/>
</dbReference>
<gene>
    <name evidence="5" type="ORF">ACFSJH_07320</name>
</gene>
<keyword evidence="3" id="KW-0804">Transcription</keyword>
<evidence type="ECO:0000259" key="4">
    <source>
        <dbReference type="PROSITE" id="PS50949"/>
    </source>
</evidence>
<keyword evidence="2" id="KW-0238">DNA-binding</keyword>
<proteinExistence type="predicted"/>
<evidence type="ECO:0000256" key="2">
    <source>
        <dbReference type="ARBA" id="ARBA00023125"/>
    </source>
</evidence>
<dbReference type="PROSITE" id="PS50949">
    <property type="entry name" value="HTH_GNTR"/>
    <property type="match status" value="1"/>
</dbReference>
<dbReference type="Pfam" id="PF00392">
    <property type="entry name" value="GntR"/>
    <property type="match status" value="1"/>
</dbReference>
<dbReference type="Gene3D" id="1.10.10.10">
    <property type="entry name" value="Winged helix-like DNA-binding domain superfamily/Winged helix DNA-binding domain"/>
    <property type="match status" value="1"/>
</dbReference>
<evidence type="ECO:0000256" key="1">
    <source>
        <dbReference type="ARBA" id="ARBA00023015"/>
    </source>
</evidence>
<name>A0ABW4YIP5_9BACL</name>
<keyword evidence="6" id="KW-1185">Reference proteome</keyword>
<dbReference type="Gene3D" id="3.40.1410.10">
    <property type="entry name" value="Chorismate lyase-like"/>
    <property type="match status" value="1"/>
</dbReference>
<sequence>MQLSRQKGPLYIQVQNILRDRILHGVYPLQADFPSEPELAEEFKISRITVRNAVKELVTEGYLETSSGKRTKVIRNEMIAGRVKGKRFTELLQEKGHTVHSRWLSVNQGDTFPSGQADTIAIVMQAEREQHHDDDALAELFADRYTTIERLYYLNDQPYIHYTHFLAGDVGDLALSTLEHIDSLYDLIKQRQITLMKFQDQFTIRVASTHLAEQLQVDVGTPLLERQRYSYDDHGRLIEFSIGHYNTMIMPYHVDYI</sequence>
<dbReference type="InterPro" id="IPR036388">
    <property type="entry name" value="WH-like_DNA-bd_sf"/>
</dbReference>
<reference evidence="6" key="1">
    <citation type="journal article" date="2019" name="Int. J. Syst. Evol. Microbiol.">
        <title>The Global Catalogue of Microorganisms (GCM) 10K type strain sequencing project: providing services to taxonomists for standard genome sequencing and annotation.</title>
        <authorList>
            <consortium name="The Broad Institute Genomics Platform"/>
            <consortium name="The Broad Institute Genome Sequencing Center for Infectious Disease"/>
            <person name="Wu L."/>
            <person name="Ma J."/>
        </authorList>
    </citation>
    <scope>NUCLEOTIDE SEQUENCE [LARGE SCALE GENOMIC DNA]</scope>
    <source>
        <strain evidence="6">GH52</strain>
    </source>
</reference>
<dbReference type="InterPro" id="IPR050679">
    <property type="entry name" value="Bact_HTH_transcr_reg"/>
</dbReference>
<dbReference type="Proteomes" id="UP001597362">
    <property type="component" value="Unassembled WGS sequence"/>
</dbReference>
<dbReference type="InterPro" id="IPR011663">
    <property type="entry name" value="UTRA"/>
</dbReference>
<dbReference type="SUPFAM" id="SSF64288">
    <property type="entry name" value="Chorismate lyase-like"/>
    <property type="match status" value="1"/>
</dbReference>
<dbReference type="PRINTS" id="PR00035">
    <property type="entry name" value="HTHGNTR"/>
</dbReference>
<dbReference type="RefSeq" id="WP_377770795.1">
    <property type="nucleotide sequence ID" value="NZ_JBHUHO010000020.1"/>
</dbReference>
<dbReference type="SMART" id="SM00866">
    <property type="entry name" value="UTRA"/>
    <property type="match status" value="1"/>
</dbReference>
<accession>A0ABW4YIP5</accession>
<evidence type="ECO:0000313" key="6">
    <source>
        <dbReference type="Proteomes" id="UP001597362"/>
    </source>
</evidence>
<feature type="domain" description="HTH gntR-type" evidence="4">
    <location>
        <begin position="8"/>
        <end position="76"/>
    </location>
</feature>
<dbReference type="InterPro" id="IPR000524">
    <property type="entry name" value="Tscrpt_reg_HTH_GntR"/>
</dbReference>
<dbReference type="EMBL" id="JBHUHO010000020">
    <property type="protein sequence ID" value="MFD2115539.1"/>
    <property type="molecule type" value="Genomic_DNA"/>
</dbReference>
<protein>
    <submittedName>
        <fullName evidence="5">GntR family transcriptional regulator</fullName>
    </submittedName>
</protein>
<evidence type="ECO:0000313" key="5">
    <source>
        <dbReference type="EMBL" id="MFD2115539.1"/>
    </source>
</evidence>
<keyword evidence="1" id="KW-0805">Transcription regulation</keyword>
<organism evidence="5 6">
    <name type="scientific">Paenibacillus yanchengensis</name>
    <dbReference type="NCBI Taxonomy" id="2035833"/>
    <lineage>
        <taxon>Bacteria</taxon>
        <taxon>Bacillati</taxon>
        <taxon>Bacillota</taxon>
        <taxon>Bacilli</taxon>
        <taxon>Bacillales</taxon>
        <taxon>Paenibacillaceae</taxon>
        <taxon>Paenibacillus</taxon>
    </lineage>
</organism>
<dbReference type="SMART" id="SM00345">
    <property type="entry name" value="HTH_GNTR"/>
    <property type="match status" value="1"/>
</dbReference>